<evidence type="ECO:0000256" key="1">
    <source>
        <dbReference type="ARBA" id="ARBA00001946"/>
    </source>
</evidence>
<keyword evidence="6" id="KW-0378">Hydrolase</keyword>
<comment type="similarity">
    <text evidence="2">Belongs to the CRISPR-associated endoribonuclease Cas2 protein family.</text>
</comment>
<dbReference type="Pfam" id="PF09827">
    <property type="entry name" value="CRISPR_Cas2"/>
    <property type="match status" value="1"/>
</dbReference>
<dbReference type="RefSeq" id="WP_324698605.1">
    <property type="nucleotide sequence ID" value="NZ_JAYMYJ010000165.1"/>
</dbReference>
<dbReference type="Proteomes" id="UP001308005">
    <property type="component" value="Unassembled WGS sequence"/>
</dbReference>
<reference evidence="10" key="1">
    <citation type="submission" date="2023-07" db="EMBL/GenBank/DDBJ databases">
        <title>The carbon used by Thiothrix.</title>
        <authorList>
            <person name="Chen L."/>
        </authorList>
    </citation>
    <scope>NUCLEOTIDE SEQUENCE [LARGE SCALE GENOMIC DNA]</scope>
</reference>
<keyword evidence="10" id="KW-1185">Reference proteome</keyword>
<dbReference type="InterPro" id="IPR019199">
    <property type="entry name" value="Virulence_VapD/CRISPR_Cas2"/>
</dbReference>
<keyword evidence="8" id="KW-0051">Antiviral defense</keyword>
<dbReference type="InterPro" id="IPR021127">
    <property type="entry name" value="CRISPR_associated_Cas2"/>
</dbReference>
<dbReference type="GO" id="GO:0004519">
    <property type="term" value="F:endonuclease activity"/>
    <property type="evidence" value="ECO:0007669"/>
    <property type="project" value="UniProtKB-KW"/>
</dbReference>
<dbReference type="SUPFAM" id="SSF143430">
    <property type="entry name" value="TTP0101/SSO1404-like"/>
    <property type="match status" value="1"/>
</dbReference>
<keyword evidence="4" id="KW-0479">Metal-binding</keyword>
<evidence type="ECO:0000256" key="3">
    <source>
        <dbReference type="ARBA" id="ARBA00022722"/>
    </source>
</evidence>
<comment type="caution">
    <text evidence="9">The sequence shown here is derived from an EMBL/GenBank/DDBJ whole genome shotgun (WGS) entry which is preliminary data.</text>
</comment>
<keyword evidence="7" id="KW-0460">Magnesium</keyword>
<name>A0ABU6D3C4_9GAMM</name>
<evidence type="ECO:0000256" key="6">
    <source>
        <dbReference type="ARBA" id="ARBA00022801"/>
    </source>
</evidence>
<accession>A0ABU6D3C4</accession>
<gene>
    <name evidence="9" type="ORF">VSS37_21615</name>
</gene>
<dbReference type="EMBL" id="JAYMYJ010000165">
    <property type="protein sequence ID" value="MEB4593589.1"/>
    <property type="molecule type" value="Genomic_DNA"/>
</dbReference>
<comment type="cofactor">
    <cofactor evidence="1">
        <name>Mg(2+)</name>
        <dbReference type="ChEBI" id="CHEBI:18420"/>
    </cofactor>
</comment>
<keyword evidence="3" id="KW-0540">Nuclease</keyword>
<evidence type="ECO:0000256" key="7">
    <source>
        <dbReference type="ARBA" id="ARBA00022842"/>
    </source>
</evidence>
<keyword evidence="5 9" id="KW-0255">Endonuclease</keyword>
<evidence type="ECO:0000256" key="2">
    <source>
        <dbReference type="ARBA" id="ARBA00009959"/>
    </source>
</evidence>
<evidence type="ECO:0000313" key="10">
    <source>
        <dbReference type="Proteomes" id="UP001308005"/>
    </source>
</evidence>
<evidence type="ECO:0000256" key="8">
    <source>
        <dbReference type="ARBA" id="ARBA00023118"/>
    </source>
</evidence>
<proteinExistence type="inferred from homology"/>
<dbReference type="Gene3D" id="3.30.70.240">
    <property type="match status" value="1"/>
</dbReference>
<sequence>MAHRRLPHIIAYDIADPKRLGRVHRYLKKIAMPLQYSVFLIELDAERRE</sequence>
<evidence type="ECO:0000313" key="9">
    <source>
        <dbReference type="EMBL" id="MEB4593589.1"/>
    </source>
</evidence>
<protein>
    <submittedName>
        <fullName evidence="9">CRISPR-associated endonuclease Cas2</fullName>
    </submittedName>
</protein>
<evidence type="ECO:0000256" key="4">
    <source>
        <dbReference type="ARBA" id="ARBA00022723"/>
    </source>
</evidence>
<evidence type="ECO:0000256" key="5">
    <source>
        <dbReference type="ARBA" id="ARBA00022759"/>
    </source>
</evidence>
<reference evidence="9 10" key="2">
    <citation type="submission" date="2024-01" db="EMBL/GenBank/DDBJ databases">
        <authorList>
            <person name="Xie X."/>
        </authorList>
    </citation>
    <scope>NUCLEOTIDE SEQUENCE [LARGE SCALE GENOMIC DNA]</scope>
    <source>
        <strain evidence="9">SCUT-1</strain>
    </source>
</reference>
<dbReference type="CDD" id="cd09725">
    <property type="entry name" value="Cas2_I_II_III"/>
    <property type="match status" value="1"/>
</dbReference>
<organism evidence="9 10">
    <name type="scientific">Candidatus Thiothrix phosphatis</name>
    <dbReference type="NCBI Taxonomy" id="3112415"/>
    <lineage>
        <taxon>Bacteria</taxon>
        <taxon>Pseudomonadati</taxon>
        <taxon>Pseudomonadota</taxon>
        <taxon>Gammaproteobacteria</taxon>
        <taxon>Thiotrichales</taxon>
        <taxon>Thiotrichaceae</taxon>
        <taxon>Thiothrix</taxon>
    </lineage>
</organism>